<dbReference type="Proteomes" id="UP001221411">
    <property type="component" value="Unassembled WGS sequence"/>
</dbReference>
<keyword evidence="2" id="KW-0732">Signal</keyword>
<dbReference type="RefSeq" id="WP_271916140.1">
    <property type="nucleotide sequence ID" value="NZ_JAQNDO010000001.1"/>
</dbReference>
<name>A0ABT5EGI2_9BACT</name>
<proteinExistence type="predicted"/>
<feature type="region of interest" description="Disordered" evidence="1">
    <location>
        <begin position="31"/>
        <end position="51"/>
    </location>
</feature>
<feature type="signal peptide" evidence="2">
    <location>
        <begin position="1"/>
        <end position="23"/>
    </location>
</feature>
<organism evidence="3 4">
    <name type="scientific">Polyangium mundeleinium</name>
    <dbReference type="NCBI Taxonomy" id="2995306"/>
    <lineage>
        <taxon>Bacteria</taxon>
        <taxon>Pseudomonadati</taxon>
        <taxon>Myxococcota</taxon>
        <taxon>Polyangia</taxon>
        <taxon>Polyangiales</taxon>
        <taxon>Polyangiaceae</taxon>
        <taxon>Polyangium</taxon>
    </lineage>
</organism>
<protein>
    <submittedName>
        <fullName evidence="3">AgmX/PglI C-terminal domain-containing protein</fullName>
    </submittedName>
</protein>
<evidence type="ECO:0000313" key="4">
    <source>
        <dbReference type="Proteomes" id="UP001221411"/>
    </source>
</evidence>
<feature type="chain" id="PRO_5045250059" evidence="2">
    <location>
        <begin position="24"/>
        <end position="174"/>
    </location>
</feature>
<evidence type="ECO:0000256" key="2">
    <source>
        <dbReference type="SAM" id="SignalP"/>
    </source>
</evidence>
<evidence type="ECO:0000256" key="1">
    <source>
        <dbReference type="SAM" id="MobiDB-lite"/>
    </source>
</evidence>
<accession>A0ABT5EGI2</accession>
<dbReference type="PROSITE" id="PS51257">
    <property type="entry name" value="PROKAR_LIPOPROTEIN"/>
    <property type="match status" value="1"/>
</dbReference>
<evidence type="ECO:0000313" key="3">
    <source>
        <dbReference type="EMBL" id="MDC0740930.1"/>
    </source>
</evidence>
<dbReference type="InterPro" id="IPR049806">
    <property type="entry name" value="MasK-like_C"/>
</dbReference>
<sequence length="174" mass="18620">MVIRVPKVTSAAVWLAVFLGCGAARSPTPKKIIESSETSPPLGASSPKETSALPPEVIQRVVRQAFPRFRLCYENGLRHNADLRGIVVTRFIIGLDGTVSRAAAVPPAGWQQPPSPSRPPMPDPAVTACVVKVITELQFPRPDGRVVAVVYPIFFSAGDSEPDVGNAQNRGEAR</sequence>
<dbReference type="EMBL" id="JAQNDO010000001">
    <property type="protein sequence ID" value="MDC0740930.1"/>
    <property type="molecule type" value="Genomic_DNA"/>
</dbReference>
<keyword evidence="4" id="KW-1185">Reference proteome</keyword>
<dbReference type="NCBIfam" id="NF033768">
    <property type="entry name" value="myxo_SS_tail"/>
    <property type="match status" value="1"/>
</dbReference>
<gene>
    <name evidence="3" type="ORF">POL67_06200</name>
</gene>
<comment type="caution">
    <text evidence="3">The sequence shown here is derived from an EMBL/GenBank/DDBJ whole genome shotgun (WGS) entry which is preliminary data.</text>
</comment>
<reference evidence="3 4" key="1">
    <citation type="submission" date="2022-11" db="EMBL/GenBank/DDBJ databases">
        <title>Minimal conservation of predation-associated metabolite biosynthetic gene clusters underscores biosynthetic potential of Myxococcota including descriptions for ten novel species: Archangium lansinium sp. nov., Myxococcus landrumus sp. nov., Nannocystis bai.</title>
        <authorList>
            <person name="Ahearne A."/>
            <person name="Stevens C."/>
            <person name="Dowd S."/>
        </authorList>
    </citation>
    <scope>NUCLEOTIDE SEQUENCE [LARGE SCALE GENOMIC DNA]</scope>
    <source>
        <strain evidence="3 4">RJM3</strain>
    </source>
</reference>